<dbReference type="Proteomes" id="UP000036313">
    <property type="component" value="Unassembled WGS sequence"/>
</dbReference>
<evidence type="ECO:0000313" key="1">
    <source>
        <dbReference type="EMBL" id="KMO72613.1"/>
    </source>
</evidence>
<sequence>MVDVEQRALRSLEQHGLTLLECGVEQEAGVGDAMAEALGLGQQVVDHLAGVERLAVVDLDQHLVLEFQCALDLFGQQVRVEHVGDADALPGDLVLVARADTAAGGADLLAACVALHDLVDGHVIGHQQVRVGRQQQPIGVHAAVFEAAQLGQQHARVDDDAVADHVGHAGRQNARRNEVQGEVLPRRKHHRVAGVVAALVAHHPLNPSTEQVGGLTFALVAPLGADEDDCRHAAPLPLECCA</sequence>
<evidence type="ECO:0000313" key="2">
    <source>
        <dbReference type="Proteomes" id="UP000036313"/>
    </source>
</evidence>
<name>A0A0J6VT00_9MYCO</name>
<dbReference type="EMBL" id="JYNU01000029">
    <property type="protein sequence ID" value="KMO72613.1"/>
    <property type="molecule type" value="Genomic_DNA"/>
</dbReference>
<dbReference type="AlphaFoldDB" id="A0A0J6VT00"/>
<organism evidence="1 2">
    <name type="scientific">Mycolicibacterium obuense</name>
    <dbReference type="NCBI Taxonomy" id="1807"/>
    <lineage>
        <taxon>Bacteria</taxon>
        <taxon>Bacillati</taxon>
        <taxon>Actinomycetota</taxon>
        <taxon>Actinomycetes</taxon>
        <taxon>Mycobacteriales</taxon>
        <taxon>Mycobacteriaceae</taxon>
        <taxon>Mycolicibacterium</taxon>
    </lineage>
</organism>
<reference evidence="1 2" key="1">
    <citation type="journal article" date="2015" name="Genome Biol. Evol.">
        <title>Characterization of Three Mycobacterium spp. with Potential Use in Bioremediation by Genome Sequencing and Comparative Genomics.</title>
        <authorList>
            <person name="Das S."/>
            <person name="Pettersson B.M."/>
            <person name="Behra P.R."/>
            <person name="Ramesh M."/>
            <person name="Dasgupta S."/>
            <person name="Bhattacharya A."/>
            <person name="Kirsebom L.A."/>
        </authorList>
    </citation>
    <scope>NUCLEOTIDE SEQUENCE [LARGE SCALE GENOMIC DNA]</scope>
    <source>
        <strain evidence="1 2">DSM 44075</strain>
    </source>
</reference>
<proteinExistence type="predicted"/>
<accession>A0A0J6VT00</accession>
<gene>
    <name evidence="1" type="ORF">MOBUDSM44075_03956</name>
</gene>
<protein>
    <submittedName>
        <fullName evidence="1">Uncharacterized protein</fullName>
    </submittedName>
</protein>
<comment type="caution">
    <text evidence="1">The sequence shown here is derived from an EMBL/GenBank/DDBJ whole genome shotgun (WGS) entry which is preliminary data.</text>
</comment>